<reference evidence="1 2" key="1">
    <citation type="submission" date="2010-12" db="EMBL/GenBank/DDBJ databases">
        <title>The Genome Sequence of Clostridium symbiosum strain WAL-14163.</title>
        <authorList>
            <person name="Earl A."/>
            <person name="Ward D."/>
            <person name="Feldgarden M."/>
            <person name="Gevers D."/>
            <person name="Finegold S.M."/>
            <person name="Summanen P.H."/>
            <person name="Molitoris D.R."/>
            <person name="Vaisanen M.L."/>
            <person name="Daigneault M."/>
            <person name="Young S.K."/>
            <person name="Zeng Q."/>
            <person name="Gargeya S."/>
            <person name="Fitzgerald M."/>
            <person name="Haas B."/>
            <person name="Abouelleil A."/>
            <person name="Alvarado L."/>
            <person name="Arachchi H.M."/>
            <person name="Berlin A."/>
            <person name="Brown A."/>
            <person name="Chapman S.B."/>
            <person name="Chen Z."/>
            <person name="Dunbar C."/>
            <person name="Freedman E."/>
            <person name="Gearin G."/>
            <person name="Gellesch M."/>
            <person name="Goldberg J."/>
            <person name="Griggs A."/>
            <person name="Gujja S."/>
            <person name="Heilman E."/>
            <person name="Heiman D."/>
            <person name="Howarth C."/>
            <person name="Larson L."/>
            <person name="Lui A."/>
            <person name="MacDonald P.J.P."/>
            <person name="Mehta T."/>
            <person name="Montmayeur A."/>
            <person name="Murphy C."/>
            <person name="Neiman D."/>
            <person name="Pearson M."/>
            <person name="Priest M."/>
            <person name="Roberts A."/>
            <person name="Saif S."/>
            <person name="Shea T."/>
            <person name="Shenoy N."/>
            <person name="Sisk P."/>
            <person name="Stolte C."/>
            <person name="Sykes S."/>
            <person name="White J."/>
            <person name="Yandava C."/>
            <person name="Nusbaum C."/>
            <person name="Birren B."/>
        </authorList>
    </citation>
    <scope>NUCLEOTIDE SEQUENCE [LARGE SCALE GENOMIC DNA]</scope>
    <source>
        <strain evidence="1 2">WAL-14163</strain>
    </source>
</reference>
<keyword evidence="2" id="KW-1185">Reference proteome</keyword>
<dbReference type="Proteomes" id="UP000002970">
    <property type="component" value="Unassembled WGS sequence"/>
</dbReference>
<gene>
    <name evidence="1" type="ORF">HMPREF9474_02294</name>
</gene>
<protein>
    <submittedName>
        <fullName evidence="1">Uncharacterized protein</fullName>
    </submittedName>
</protein>
<dbReference type="EMBL" id="ADLQ01000051">
    <property type="protein sequence ID" value="EGA93858.1"/>
    <property type="molecule type" value="Genomic_DNA"/>
</dbReference>
<evidence type="ECO:0000313" key="2">
    <source>
        <dbReference type="Proteomes" id="UP000002970"/>
    </source>
</evidence>
<accession>E7GMX0</accession>
<proteinExistence type="predicted"/>
<organism evidence="1 2">
    <name type="scientific">Clostridium symbiosum (strain WAL-14163)</name>
    <dbReference type="NCBI Taxonomy" id="742740"/>
    <lineage>
        <taxon>Bacteria</taxon>
        <taxon>Bacillati</taxon>
        <taxon>Bacillota</taxon>
        <taxon>Clostridia</taxon>
        <taxon>Lachnospirales</taxon>
        <taxon>Lachnospiraceae</taxon>
        <taxon>Otoolea</taxon>
    </lineage>
</organism>
<dbReference type="AlphaFoldDB" id="E7GMX0"/>
<dbReference type="RefSeq" id="WP_003500558.1">
    <property type="nucleotide sequence ID" value="NZ_GL834310.1"/>
</dbReference>
<sequence>MNRTTKINILAYASEPDKNFKYEGDIVDYKGKRYFVSLAEERVEFIGIIKEDK</sequence>
<name>E7GMX0_CLOS6</name>
<evidence type="ECO:0000313" key="1">
    <source>
        <dbReference type="EMBL" id="EGA93858.1"/>
    </source>
</evidence>
<comment type="caution">
    <text evidence="1">The sequence shown here is derived from an EMBL/GenBank/DDBJ whole genome shotgun (WGS) entry which is preliminary data.</text>
</comment>
<dbReference type="HOGENOM" id="CLU_3060401_0_0_9"/>
<dbReference type="STRING" id="1512.GCA_900049235_02481"/>